<sequence>MDNSSFQRKPSKSEDKNERKTGFFSPSIKRRKSIVGDRFIPNRDLTSEFSAAYNAPEEFLSPTKRKKTQEASADETFKTLLRSELFGNDEEESVTGNTNRSETPVPQTPPSSSSSGPAQNNAGPWTTPVTPSRKVFRYMSPRDRSEHSTMRSMSPFHDDPRRNIYSLSPVKATSHTLLTNRQARKRDVPQVPYKVLDAPGLRDDFYINVLDWGNCNILAVALGSRVYLWSALTREVTLLTDFGPAETVTSLSWVQRGTHLAVGKDTGVVELWDAETCRQSRTMTGHSSRVGVLSWNEHVLSTGGRDTNIFHRDVRAQEHYFRKLEGHQQEVCGLQWSPFGDQLASGGNDNALLVWERYEERPVYQFNRHRAAVRGIAWSPHQRGLLASGGGTADRTMKMWNARTGAFLRSTDTGSQVCNLAWSRLTNEVVSTHGFMENEIALWDSQNLTKVGVLHGHTSRVQYLTMSPNGESIVTGSGDETLRFWKLFDAKAQPGTTIDQHSFDSLFQIR</sequence>
<evidence type="ECO:0000256" key="5">
    <source>
        <dbReference type="PROSITE-ProRule" id="PRU00221"/>
    </source>
</evidence>
<feature type="repeat" description="WD" evidence="5">
    <location>
        <begin position="241"/>
        <end position="282"/>
    </location>
</feature>
<dbReference type="PROSITE" id="PS50294">
    <property type="entry name" value="WD_REPEATS_REGION"/>
    <property type="match status" value="2"/>
</dbReference>
<proteinExistence type="inferred from homology"/>
<dbReference type="InterPro" id="IPR001680">
    <property type="entry name" value="WD40_rpt"/>
</dbReference>
<keyword evidence="4" id="KW-0131">Cell cycle</keyword>
<dbReference type="GO" id="GO:1990757">
    <property type="term" value="F:ubiquitin ligase activator activity"/>
    <property type="evidence" value="ECO:0000318"/>
    <property type="project" value="GO_Central"/>
</dbReference>
<dbReference type="AlphaFoldDB" id="B6JUX2"/>
<dbReference type="GO" id="GO:1905786">
    <property type="term" value="P:positive regulation of anaphase-promoting complex-dependent catabolic process"/>
    <property type="evidence" value="ECO:0000318"/>
    <property type="project" value="GO_Central"/>
</dbReference>
<dbReference type="GO" id="GO:0005680">
    <property type="term" value="C:anaphase-promoting complex"/>
    <property type="evidence" value="ECO:0000318"/>
    <property type="project" value="GO_Central"/>
</dbReference>
<dbReference type="JaponicusDB" id="SJAG_00071">
    <property type="gene designation" value="srw1"/>
</dbReference>
<dbReference type="GeneID" id="7051020"/>
<dbReference type="GO" id="GO:0031568">
    <property type="term" value="P:mitotic G1 cell size control checkpoint signaling"/>
    <property type="evidence" value="ECO:0007669"/>
    <property type="project" value="EnsemblFungi"/>
</dbReference>
<organism evidence="8 10">
    <name type="scientific">Schizosaccharomyces japonicus (strain yFS275 / FY16936)</name>
    <name type="common">Fission yeast</name>
    <dbReference type="NCBI Taxonomy" id="402676"/>
    <lineage>
        <taxon>Eukaryota</taxon>
        <taxon>Fungi</taxon>
        <taxon>Dikarya</taxon>
        <taxon>Ascomycota</taxon>
        <taxon>Taphrinomycotina</taxon>
        <taxon>Schizosaccharomycetes</taxon>
        <taxon>Schizosaccharomycetales</taxon>
        <taxon>Schizosaccharomycetaceae</taxon>
        <taxon>Schizosaccharomyces</taxon>
    </lineage>
</organism>
<dbReference type="OMA" id="WVQRGTH"/>
<dbReference type="EMBL" id="KE651166">
    <property type="protein sequence ID" value="EEB05076.1"/>
    <property type="molecule type" value="Genomic_DNA"/>
</dbReference>
<dbReference type="SMART" id="SM00320">
    <property type="entry name" value="WD40"/>
    <property type="match status" value="6"/>
</dbReference>
<dbReference type="InterPro" id="IPR019775">
    <property type="entry name" value="WD40_repeat_CS"/>
</dbReference>
<keyword evidence="2 5" id="KW-0853">WD repeat</keyword>
<evidence type="ECO:0000259" key="7">
    <source>
        <dbReference type="Pfam" id="PF24807"/>
    </source>
</evidence>
<evidence type="ECO:0000256" key="2">
    <source>
        <dbReference type="ARBA" id="ARBA00022574"/>
    </source>
</evidence>
<dbReference type="GO" id="GO:0031145">
    <property type="term" value="P:anaphase-promoting complex-dependent catabolic process"/>
    <property type="evidence" value="ECO:0000318"/>
    <property type="project" value="GO_Central"/>
</dbReference>
<keyword evidence="3" id="KW-0677">Repeat</keyword>
<accession>B6JUX2</accession>
<dbReference type="PANTHER" id="PTHR19918">
    <property type="entry name" value="CELL DIVISION CYCLE 20 CDC20 FIZZY -RELATED"/>
    <property type="match status" value="1"/>
</dbReference>
<feature type="compositionally biased region" description="Basic and acidic residues" evidence="6">
    <location>
        <begin position="140"/>
        <end position="149"/>
    </location>
</feature>
<feature type="region of interest" description="Disordered" evidence="6">
    <location>
        <begin position="1"/>
        <end position="162"/>
    </location>
</feature>
<feature type="domain" description="CDC20/Fizzy WD40" evidence="7">
    <location>
        <begin position="196"/>
        <end position="485"/>
    </location>
</feature>
<dbReference type="InterPro" id="IPR015943">
    <property type="entry name" value="WD40/YVTN_repeat-like_dom_sf"/>
</dbReference>
<feature type="repeat" description="WD" evidence="5">
    <location>
        <begin position="454"/>
        <end position="487"/>
    </location>
</feature>
<dbReference type="eggNOG" id="KOG0305">
    <property type="taxonomic scope" value="Eukaryota"/>
</dbReference>
<evidence type="ECO:0000256" key="1">
    <source>
        <dbReference type="ARBA" id="ARBA00006445"/>
    </source>
</evidence>
<dbReference type="VEuPathDB" id="FungiDB:SJAG_00071"/>
<evidence type="ECO:0000313" key="9">
    <source>
        <dbReference type="JaponicusDB" id="SJAG_00071"/>
    </source>
</evidence>
<dbReference type="InterPro" id="IPR011047">
    <property type="entry name" value="Quinoprotein_ADH-like_sf"/>
</dbReference>
<gene>
    <name evidence="9" type="primary">srw1</name>
    <name evidence="8" type="ORF">SJAG_00071</name>
</gene>
<dbReference type="PROSITE" id="PS00678">
    <property type="entry name" value="WD_REPEATS_1"/>
    <property type="match status" value="1"/>
</dbReference>
<protein>
    <submittedName>
        <fullName evidence="8">CDK inhibitor Srw1</fullName>
    </submittedName>
</protein>
<reference evidence="8 10" key="1">
    <citation type="journal article" date="2011" name="Science">
        <title>Comparative functional genomics of the fission yeasts.</title>
        <authorList>
            <person name="Rhind N."/>
            <person name="Chen Z."/>
            <person name="Yassour M."/>
            <person name="Thompson D.A."/>
            <person name="Haas B.J."/>
            <person name="Habib N."/>
            <person name="Wapinski I."/>
            <person name="Roy S."/>
            <person name="Lin M.F."/>
            <person name="Heiman D.I."/>
            <person name="Young S.K."/>
            <person name="Furuya K."/>
            <person name="Guo Y."/>
            <person name="Pidoux A."/>
            <person name="Chen H.M."/>
            <person name="Robbertse B."/>
            <person name="Goldberg J.M."/>
            <person name="Aoki K."/>
            <person name="Bayne E.H."/>
            <person name="Berlin A.M."/>
            <person name="Desjardins C.A."/>
            <person name="Dobbs E."/>
            <person name="Dukaj L."/>
            <person name="Fan L."/>
            <person name="FitzGerald M.G."/>
            <person name="French C."/>
            <person name="Gujja S."/>
            <person name="Hansen K."/>
            <person name="Keifenheim D."/>
            <person name="Levin J.Z."/>
            <person name="Mosher R.A."/>
            <person name="Mueller C.A."/>
            <person name="Pfiffner J."/>
            <person name="Priest M."/>
            <person name="Russ C."/>
            <person name="Smialowska A."/>
            <person name="Swoboda P."/>
            <person name="Sykes S.M."/>
            <person name="Vaughn M."/>
            <person name="Vengrova S."/>
            <person name="Yoder R."/>
            <person name="Zeng Q."/>
            <person name="Allshire R."/>
            <person name="Baulcombe D."/>
            <person name="Birren B.W."/>
            <person name="Brown W."/>
            <person name="Ekwall K."/>
            <person name="Kellis M."/>
            <person name="Leatherwood J."/>
            <person name="Levin H."/>
            <person name="Margalit H."/>
            <person name="Martienssen R."/>
            <person name="Nieduszynski C.A."/>
            <person name="Spatafora J.W."/>
            <person name="Friedman N."/>
            <person name="Dalgaard J.Z."/>
            <person name="Baumann P."/>
            <person name="Niki H."/>
            <person name="Regev A."/>
            <person name="Nusbaum C."/>
        </authorList>
    </citation>
    <scope>NUCLEOTIDE SEQUENCE [LARGE SCALE GENOMIC DNA]</scope>
    <source>
        <strain evidence="10">yFS275 / FY16936</strain>
    </source>
</reference>
<evidence type="ECO:0000256" key="6">
    <source>
        <dbReference type="SAM" id="MobiDB-lite"/>
    </source>
</evidence>
<feature type="compositionally biased region" description="Low complexity" evidence="6">
    <location>
        <begin position="110"/>
        <end position="123"/>
    </location>
</feature>
<dbReference type="CDD" id="cd00200">
    <property type="entry name" value="WD40"/>
    <property type="match status" value="1"/>
</dbReference>
<evidence type="ECO:0000313" key="10">
    <source>
        <dbReference type="Proteomes" id="UP000001744"/>
    </source>
</evidence>
<dbReference type="HOGENOM" id="CLU_014831_4_1_1"/>
<evidence type="ECO:0000256" key="4">
    <source>
        <dbReference type="ARBA" id="ARBA00023306"/>
    </source>
</evidence>
<dbReference type="RefSeq" id="XP_002171369.1">
    <property type="nucleotide sequence ID" value="XM_002171333.2"/>
</dbReference>
<feature type="repeat" description="WD" evidence="5">
    <location>
        <begin position="324"/>
        <end position="365"/>
    </location>
</feature>
<dbReference type="Pfam" id="PF24807">
    <property type="entry name" value="WD40_CDC20-Fz"/>
    <property type="match status" value="1"/>
</dbReference>
<dbReference type="InterPro" id="IPR033010">
    <property type="entry name" value="Cdc20/Fizzy"/>
</dbReference>
<dbReference type="OrthoDB" id="10263272at2759"/>
<dbReference type="Proteomes" id="UP000001744">
    <property type="component" value="Unassembled WGS sequence"/>
</dbReference>
<feature type="compositionally biased region" description="Basic and acidic residues" evidence="6">
    <location>
        <begin position="11"/>
        <end position="21"/>
    </location>
</feature>
<dbReference type="STRING" id="402676.B6JUX2"/>
<name>B6JUX2_SCHJY</name>
<dbReference type="GO" id="GO:0010997">
    <property type="term" value="F:anaphase-promoting complex binding"/>
    <property type="evidence" value="ECO:0000318"/>
    <property type="project" value="GO_Central"/>
</dbReference>
<dbReference type="SUPFAM" id="SSF50998">
    <property type="entry name" value="Quinoprotein alcohol dehydrogenase-like"/>
    <property type="match status" value="1"/>
</dbReference>
<dbReference type="Gene3D" id="2.130.10.10">
    <property type="entry name" value="YVTN repeat-like/Quinoprotein amine dehydrogenase"/>
    <property type="match status" value="1"/>
</dbReference>
<evidence type="ECO:0000313" key="8">
    <source>
        <dbReference type="EMBL" id="EEB05076.1"/>
    </source>
</evidence>
<keyword evidence="10" id="KW-1185">Reference proteome</keyword>
<feature type="repeat" description="WD" evidence="5">
    <location>
        <begin position="366"/>
        <end position="410"/>
    </location>
</feature>
<evidence type="ECO:0000256" key="3">
    <source>
        <dbReference type="ARBA" id="ARBA00022737"/>
    </source>
</evidence>
<dbReference type="InterPro" id="IPR056150">
    <property type="entry name" value="WD40_CDC20-Fz"/>
</dbReference>
<dbReference type="PANTHER" id="PTHR19918:SF1">
    <property type="entry name" value="FIZZY-RELATED PROTEIN HOMOLOG"/>
    <property type="match status" value="1"/>
</dbReference>
<dbReference type="PROSITE" id="PS50082">
    <property type="entry name" value="WD_REPEATS_2"/>
    <property type="match status" value="4"/>
</dbReference>
<comment type="similarity">
    <text evidence="1">Belongs to the WD repeat CDC20/Fizzy family.</text>
</comment>